<feature type="domain" description="SET" evidence="1">
    <location>
        <begin position="19"/>
        <end position="133"/>
    </location>
</feature>
<keyword evidence="3" id="KW-1185">Reference proteome</keyword>
<dbReference type="InterPro" id="IPR001214">
    <property type="entry name" value="SET_dom"/>
</dbReference>
<reference evidence="3" key="1">
    <citation type="submission" date="2024-01" db="EMBL/GenBank/DDBJ databases">
        <title>Mycovorax composti gen. nov. sp. nov., a member of the family Chitinophagaceae isolated from button mushroom compost.</title>
        <authorList>
            <person name="Thai M."/>
            <person name="Bell T.L."/>
            <person name="Kertesz M.A."/>
        </authorList>
    </citation>
    <scope>NUCLEOTIDE SEQUENCE [LARGE SCALE GENOMIC DNA]</scope>
    <source>
        <strain evidence="3">C216</strain>
    </source>
</reference>
<dbReference type="Gene3D" id="2.170.270.10">
    <property type="entry name" value="SET domain"/>
    <property type="match status" value="1"/>
</dbReference>
<dbReference type="Pfam" id="PF00856">
    <property type="entry name" value="SET"/>
    <property type="match status" value="1"/>
</dbReference>
<organism evidence="2 3">
    <name type="scientific">Mycovorax composti</name>
    <dbReference type="NCBI Taxonomy" id="2962693"/>
    <lineage>
        <taxon>Bacteria</taxon>
        <taxon>Pseudomonadati</taxon>
        <taxon>Bacteroidota</taxon>
        <taxon>Chitinophagia</taxon>
        <taxon>Chitinophagales</taxon>
        <taxon>Chitinophagaceae</taxon>
        <taxon>Mycovorax</taxon>
    </lineage>
</organism>
<dbReference type="EMBL" id="CP144143">
    <property type="protein sequence ID" value="WWC82645.1"/>
    <property type="molecule type" value="Genomic_DNA"/>
</dbReference>
<sequence>MQYIRTAFLKTMSLPAKYLKVKTSTIPNAGKGLFVLVDVPKGTIITEYVGRKTTWAEVEDDVDNPYIYYIDDDHVIDAKDDVKSFGRYANDAQGLTRVPGLRNNAIYYEDGDRVFIKAAKDIPAGSEVLVPYGKDYWRQVKENIKIEQAEQKKKASKKQR</sequence>
<accession>A0ABZ2EGZ8</accession>
<proteinExistence type="predicted"/>
<dbReference type="SUPFAM" id="SSF82199">
    <property type="entry name" value="SET domain"/>
    <property type="match status" value="1"/>
</dbReference>
<dbReference type="SMART" id="SM00317">
    <property type="entry name" value="SET"/>
    <property type="match status" value="1"/>
</dbReference>
<evidence type="ECO:0000313" key="2">
    <source>
        <dbReference type="EMBL" id="WWC82645.1"/>
    </source>
</evidence>
<dbReference type="Proteomes" id="UP001321305">
    <property type="component" value="Chromosome"/>
</dbReference>
<evidence type="ECO:0000259" key="1">
    <source>
        <dbReference type="PROSITE" id="PS50280"/>
    </source>
</evidence>
<evidence type="ECO:0000313" key="3">
    <source>
        <dbReference type="Proteomes" id="UP001321305"/>
    </source>
</evidence>
<name>A0ABZ2EGZ8_9BACT</name>
<protein>
    <recommendedName>
        <fullName evidence="1">SET domain-containing protein</fullName>
    </recommendedName>
</protein>
<dbReference type="PROSITE" id="PS50280">
    <property type="entry name" value="SET"/>
    <property type="match status" value="1"/>
</dbReference>
<gene>
    <name evidence="2" type="ORF">PIECOFPK_00353</name>
</gene>
<dbReference type="InterPro" id="IPR046341">
    <property type="entry name" value="SET_dom_sf"/>
</dbReference>